<dbReference type="Proteomes" id="UP000835052">
    <property type="component" value="Unassembled WGS sequence"/>
</dbReference>
<sequence>MSGEERTACVNKRDGGRESTARRETQTVDVVDVVAPRRPPLFDQIASSSWDQRIGLVEPVQLVYDSTRDLHRLKGGDMGAPRLVGHHLLPWRNRQRVRLLTERVHRGEQTGNEGEKQSKFGAKPSRLLSFRVDPIEIVG</sequence>
<evidence type="ECO:0000256" key="1">
    <source>
        <dbReference type="SAM" id="MobiDB-lite"/>
    </source>
</evidence>
<feature type="region of interest" description="Disordered" evidence="1">
    <location>
        <begin position="1"/>
        <end position="25"/>
    </location>
</feature>
<dbReference type="EMBL" id="CAJGYM010000013">
    <property type="protein sequence ID" value="CAD6189963.1"/>
    <property type="molecule type" value="Genomic_DNA"/>
</dbReference>
<dbReference type="AlphaFoldDB" id="A0A8S1H443"/>
<protein>
    <submittedName>
        <fullName evidence="2">Uncharacterized protein</fullName>
    </submittedName>
</protein>
<accession>A0A8S1H443</accession>
<reference evidence="2" key="1">
    <citation type="submission" date="2020-10" db="EMBL/GenBank/DDBJ databases">
        <authorList>
            <person name="Kikuchi T."/>
        </authorList>
    </citation>
    <scope>NUCLEOTIDE SEQUENCE</scope>
    <source>
        <strain evidence="2">NKZ352</strain>
    </source>
</reference>
<organism evidence="2 3">
    <name type="scientific">Caenorhabditis auriculariae</name>
    <dbReference type="NCBI Taxonomy" id="2777116"/>
    <lineage>
        <taxon>Eukaryota</taxon>
        <taxon>Metazoa</taxon>
        <taxon>Ecdysozoa</taxon>
        <taxon>Nematoda</taxon>
        <taxon>Chromadorea</taxon>
        <taxon>Rhabditida</taxon>
        <taxon>Rhabditina</taxon>
        <taxon>Rhabditomorpha</taxon>
        <taxon>Rhabditoidea</taxon>
        <taxon>Rhabditidae</taxon>
        <taxon>Peloderinae</taxon>
        <taxon>Caenorhabditis</taxon>
    </lineage>
</organism>
<evidence type="ECO:0000313" key="3">
    <source>
        <dbReference type="Proteomes" id="UP000835052"/>
    </source>
</evidence>
<comment type="caution">
    <text evidence="2">The sequence shown here is derived from an EMBL/GenBank/DDBJ whole genome shotgun (WGS) entry which is preliminary data.</text>
</comment>
<gene>
    <name evidence="2" type="ORF">CAUJ_LOCUS5882</name>
</gene>
<keyword evidence="3" id="KW-1185">Reference proteome</keyword>
<name>A0A8S1H443_9PELO</name>
<evidence type="ECO:0000313" key="2">
    <source>
        <dbReference type="EMBL" id="CAD6189963.1"/>
    </source>
</evidence>
<proteinExistence type="predicted"/>